<dbReference type="InterPro" id="IPR050416">
    <property type="entry name" value="FAD-linked_Oxidoreductase"/>
</dbReference>
<feature type="chain" id="PRO_5046538158" description="FAD-binding PCMH-type domain-containing protein" evidence="5">
    <location>
        <begin position="21"/>
        <end position="495"/>
    </location>
</feature>
<dbReference type="InterPro" id="IPR016169">
    <property type="entry name" value="FAD-bd_PCMH_sub2"/>
</dbReference>
<dbReference type="Pfam" id="PF01565">
    <property type="entry name" value="FAD_binding_4"/>
    <property type="match status" value="1"/>
</dbReference>
<evidence type="ECO:0000256" key="3">
    <source>
        <dbReference type="ARBA" id="ARBA00022827"/>
    </source>
</evidence>
<dbReference type="SUPFAM" id="SSF56176">
    <property type="entry name" value="FAD-binding/transporter-associated domain-like"/>
    <property type="match status" value="1"/>
</dbReference>
<evidence type="ECO:0000256" key="4">
    <source>
        <dbReference type="ARBA" id="ARBA00023002"/>
    </source>
</evidence>
<evidence type="ECO:0000313" key="7">
    <source>
        <dbReference type="EMBL" id="KAH7051135.1"/>
    </source>
</evidence>
<evidence type="ECO:0000256" key="2">
    <source>
        <dbReference type="ARBA" id="ARBA00022630"/>
    </source>
</evidence>
<keyword evidence="3" id="KW-0274">FAD</keyword>
<keyword evidence="4" id="KW-0560">Oxidoreductase</keyword>
<dbReference type="PROSITE" id="PS51387">
    <property type="entry name" value="FAD_PCMH"/>
    <property type="match status" value="1"/>
</dbReference>
<dbReference type="PANTHER" id="PTHR42973">
    <property type="entry name" value="BINDING OXIDOREDUCTASE, PUTATIVE (AFU_ORTHOLOGUE AFUA_1G17690)-RELATED"/>
    <property type="match status" value="1"/>
</dbReference>
<gene>
    <name evidence="7" type="ORF">B0J12DRAFT_710584</name>
</gene>
<evidence type="ECO:0000256" key="5">
    <source>
        <dbReference type="SAM" id="SignalP"/>
    </source>
</evidence>
<evidence type="ECO:0000259" key="6">
    <source>
        <dbReference type="PROSITE" id="PS51387"/>
    </source>
</evidence>
<reference evidence="7 8" key="1">
    <citation type="journal article" date="2021" name="Nat. Commun.">
        <title>Genetic determinants of endophytism in the Arabidopsis root mycobiome.</title>
        <authorList>
            <person name="Mesny F."/>
            <person name="Miyauchi S."/>
            <person name="Thiergart T."/>
            <person name="Pickel B."/>
            <person name="Atanasova L."/>
            <person name="Karlsson M."/>
            <person name="Huettel B."/>
            <person name="Barry K.W."/>
            <person name="Haridas S."/>
            <person name="Chen C."/>
            <person name="Bauer D."/>
            <person name="Andreopoulos W."/>
            <person name="Pangilinan J."/>
            <person name="LaButti K."/>
            <person name="Riley R."/>
            <person name="Lipzen A."/>
            <person name="Clum A."/>
            <person name="Drula E."/>
            <person name="Henrissat B."/>
            <person name="Kohler A."/>
            <person name="Grigoriev I.V."/>
            <person name="Martin F.M."/>
            <person name="Hacquard S."/>
        </authorList>
    </citation>
    <scope>NUCLEOTIDE SEQUENCE [LARGE SCALE GENOMIC DNA]</scope>
    <source>
        <strain evidence="7 8">MPI-SDFR-AT-0080</strain>
    </source>
</reference>
<protein>
    <recommendedName>
        <fullName evidence="6">FAD-binding PCMH-type domain-containing protein</fullName>
    </recommendedName>
</protein>
<dbReference type="Gene3D" id="3.30.465.10">
    <property type="match status" value="1"/>
</dbReference>
<sequence length="495" mass="53124">MRGKLIILALGLFYARDVSGEPLKADYASCQDARIVSDAEDPKSLFWAQQQQTIQPACIVHARSADDIVAVIAVSRSSGCPFAIRGGGHSDMRGASNSPGGITVNMAGLSTIEVDEDNSVARVGAGAKWGAVYAELEKSNRTVVGGRLTSVGVGGLLLGGGLSHFSGMHGWACDNVRSFEVVLANGSVVDASASSHPGLYRALRGGGNNFGVVTRFDLDTFAQELMWGGLHVWPLLPSVTSAVTGAFTRFASDAPSDPHVSLFAGLGYMSGHFAWAVGQYDALGREEPPIFAEFKDDSELYGTAKIFSTARVAALSDFADELDKSEPAGMRSRFTTATFRADEELLKFMADVFLEEVNAAIDSGLSEDEHFAPMLGIQPLTRNMLKEQAKRGGNVMGIDEDDAPLVVCSFGWKWTHEADDEVVIRGIKAVLDKSVAAANERDLYRSFKYLNYAAEDQDPLASYGSENVEFLRKVREAYDSDGLFTALVPGGFKLV</sequence>
<feature type="domain" description="FAD-binding PCMH-type" evidence="6">
    <location>
        <begin position="52"/>
        <end position="223"/>
    </location>
</feature>
<dbReference type="InterPro" id="IPR006094">
    <property type="entry name" value="Oxid_FAD_bind_N"/>
</dbReference>
<feature type="signal peptide" evidence="5">
    <location>
        <begin position="1"/>
        <end position="20"/>
    </location>
</feature>
<dbReference type="InterPro" id="IPR016166">
    <property type="entry name" value="FAD-bd_PCMH"/>
</dbReference>
<name>A0ABQ8GBP1_9PEZI</name>
<dbReference type="Proteomes" id="UP000774617">
    <property type="component" value="Unassembled WGS sequence"/>
</dbReference>
<evidence type="ECO:0000313" key="8">
    <source>
        <dbReference type="Proteomes" id="UP000774617"/>
    </source>
</evidence>
<keyword evidence="8" id="KW-1185">Reference proteome</keyword>
<keyword evidence="5" id="KW-0732">Signal</keyword>
<keyword evidence="2" id="KW-0285">Flavoprotein</keyword>
<accession>A0ABQ8GBP1</accession>
<dbReference type="InterPro" id="IPR036318">
    <property type="entry name" value="FAD-bd_PCMH-like_sf"/>
</dbReference>
<dbReference type="PANTHER" id="PTHR42973:SF34">
    <property type="entry name" value="FAD BINDING DOMAIN PROTEIN (AFU_ORTHOLOGUE AFUA_3G02770)"/>
    <property type="match status" value="1"/>
</dbReference>
<proteinExistence type="inferred from homology"/>
<dbReference type="EMBL" id="JAGTJR010000012">
    <property type="protein sequence ID" value="KAH7051135.1"/>
    <property type="molecule type" value="Genomic_DNA"/>
</dbReference>
<comment type="caution">
    <text evidence="7">The sequence shown here is derived from an EMBL/GenBank/DDBJ whole genome shotgun (WGS) entry which is preliminary data.</text>
</comment>
<comment type="similarity">
    <text evidence="1">Belongs to the oxygen-dependent FAD-linked oxidoreductase family.</text>
</comment>
<evidence type="ECO:0000256" key="1">
    <source>
        <dbReference type="ARBA" id="ARBA00005466"/>
    </source>
</evidence>
<organism evidence="7 8">
    <name type="scientific">Macrophomina phaseolina</name>
    <dbReference type="NCBI Taxonomy" id="35725"/>
    <lineage>
        <taxon>Eukaryota</taxon>
        <taxon>Fungi</taxon>
        <taxon>Dikarya</taxon>
        <taxon>Ascomycota</taxon>
        <taxon>Pezizomycotina</taxon>
        <taxon>Dothideomycetes</taxon>
        <taxon>Dothideomycetes incertae sedis</taxon>
        <taxon>Botryosphaeriales</taxon>
        <taxon>Botryosphaeriaceae</taxon>
        <taxon>Macrophomina</taxon>
    </lineage>
</organism>